<accession>A0ACB8WGY7</accession>
<dbReference type="EMBL" id="CM041540">
    <property type="protein sequence ID" value="KAI3366532.1"/>
    <property type="molecule type" value="Genomic_DNA"/>
</dbReference>
<protein>
    <submittedName>
        <fullName evidence="1">Uncharacterized protein</fullName>
    </submittedName>
</protein>
<dbReference type="Proteomes" id="UP000831701">
    <property type="component" value="Chromosome 10"/>
</dbReference>
<organism evidence="1 2">
    <name type="scientific">Scortum barcoo</name>
    <name type="common">barcoo grunter</name>
    <dbReference type="NCBI Taxonomy" id="214431"/>
    <lineage>
        <taxon>Eukaryota</taxon>
        <taxon>Metazoa</taxon>
        <taxon>Chordata</taxon>
        <taxon>Craniata</taxon>
        <taxon>Vertebrata</taxon>
        <taxon>Euteleostomi</taxon>
        <taxon>Actinopterygii</taxon>
        <taxon>Neopterygii</taxon>
        <taxon>Teleostei</taxon>
        <taxon>Neoteleostei</taxon>
        <taxon>Acanthomorphata</taxon>
        <taxon>Eupercaria</taxon>
        <taxon>Centrarchiformes</taxon>
        <taxon>Terapontoidei</taxon>
        <taxon>Terapontidae</taxon>
        <taxon>Scortum</taxon>
    </lineage>
</organism>
<evidence type="ECO:0000313" key="2">
    <source>
        <dbReference type="Proteomes" id="UP000831701"/>
    </source>
</evidence>
<gene>
    <name evidence="1" type="ORF">L3Q82_000664</name>
</gene>
<sequence length="182" mass="20696">MDSRILCSFYRCTIERILTGCITAWYRSCTALNRKALQRVVKAAQHITRTELPSMEDLYTQRIRAQTTRLRDSFIPQAIRLLNCDLQHVLEWFAAKCETAGMRISTSKSEAMVLDRKRVALSGWVERSAKGALLNPLSIPQPGLSAQFMCTDLLMAQFVSVEVYRYPVEVFISSTVKRTVVA</sequence>
<proteinExistence type="predicted"/>
<comment type="caution">
    <text evidence="1">The sequence shown here is derived from an EMBL/GenBank/DDBJ whole genome shotgun (WGS) entry which is preliminary data.</text>
</comment>
<keyword evidence="2" id="KW-1185">Reference proteome</keyword>
<reference evidence="1" key="1">
    <citation type="submission" date="2022-04" db="EMBL/GenBank/DDBJ databases">
        <title>Jade perch genome.</title>
        <authorList>
            <person name="Chao B."/>
        </authorList>
    </citation>
    <scope>NUCLEOTIDE SEQUENCE</scope>
    <source>
        <strain evidence="1">CB-2022</strain>
    </source>
</reference>
<name>A0ACB8WGY7_9TELE</name>
<evidence type="ECO:0000313" key="1">
    <source>
        <dbReference type="EMBL" id="KAI3366532.1"/>
    </source>
</evidence>